<dbReference type="Gene3D" id="3.80.10.10">
    <property type="entry name" value="Ribonuclease Inhibitor"/>
    <property type="match status" value="1"/>
</dbReference>
<evidence type="ECO:0000313" key="2">
    <source>
        <dbReference type="RefSeq" id="XP_038976513.1"/>
    </source>
</evidence>
<dbReference type="InterPro" id="IPR036047">
    <property type="entry name" value="F-box-like_dom_sf"/>
</dbReference>
<keyword evidence="1" id="KW-1185">Reference proteome</keyword>
<reference evidence="1" key="1">
    <citation type="journal article" date="2019" name="Nat. Commun.">
        <title>Genome-wide association mapping of date palm fruit traits.</title>
        <authorList>
            <person name="Hazzouri K.M."/>
            <person name="Gros-Balthazard M."/>
            <person name="Flowers J.M."/>
            <person name="Copetti D."/>
            <person name="Lemansour A."/>
            <person name="Lebrun M."/>
            <person name="Masmoudi K."/>
            <person name="Ferrand S."/>
            <person name="Dhar M.I."/>
            <person name="Fresquez Z.A."/>
            <person name="Rosas U."/>
            <person name="Zhang J."/>
            <person name="Talag J."/>
            <person name="Lee S."/>
            <person name="Kudrna D."/>
            <person name="Powell R.F."/>
            <person name="Leitch I.J."/>
            <person name="Krueger R.R."/>
            <person name="Wing R.A."/>
            <person name="Amiri K.M.A."/>
            <person name="Purugganan M.D."/>
        </authorList>
    </citation>
    <scope>NUCLEOTIDE SEQUENCE [LARGE SCALE GENOMIC DNA]</scope>
    <source>
        <strain evidence="1">cv. Khalas</strain>
    </source>
</reference>
<name>A0A8B8ZY87_PHODC</name>
<reference evidence="2" key="2">
    <citation type="submission" date="2025-08" db="UniProtKB">
        <authorList>
            <consortium name="RefSeq"/>
        </authorList>
    </citation>
    <scope>IDENTIFICATION</scope>
    <source>
        <tissue evidence="2">Young leaves</tissue>
    </source>
</reference>
<dbReference type="GeneID" id="103711681"/>
<dbReference type="InterPro" id="IPR032675">
    <property type="entry name" value="LRR_dom_sf"/>
</dbReference>
<protein>
    <submittedName>
        <fullName evidence="2">F-box protein At5g51370-like isoform X1</fullName>
    </submittedName>
</protein>
<dbReference type="GO" id="GO:0031146">
    <property type="term" value="P:SCF-dependent proteasomal ubiquitin-dependent protein catabolic process"/>
    <property type="evidence" value="ECO:0007669"/>
    <property type="project" value="TreeGrafter"/>
</dbReference>
<dbReference type="AlphaFoldDB" id="A0A8B8ZY87"/>
<dbReference type="GO" id="GO:0019005">
    <property type="term" value="C:SCF ubiquitin ligase complex"/>
    <property type="evidence" value="ECO:0007669"/>
    <property type="project" value="TreeGrafter"/>
</dbReference>
<dbReference type="Proteomes" id="UP000228380">
    <property type="component" value="Chromosome 2"/>
</dbReference>
<gene>
    <name evidence="2" type="primary">LOC103711681</name>
</gene>
<proteinExistence type="predicted"/>
<evidence type="ECO:0000313" key="1">
    <source>
        <dbReference type="Proteomes" id="UP000228380"/>
    </source>
</evidence>
<dbReference type="FunFam" id="3.80.10.10:FF:002340">
    <property type="entry name" value="Uncharacterized protein"/>
    <property type="match status" value="1"/>
</dbReference>
<dbReference type="KEGG" id="pda:103711681"/>
<dbReference type="SUPFAM" id="SSF81383">
    <property type="entry name" value="F-box domain"/>
    <property type="match status" value="1"/>
</dbReference>
<dbReference type="PANTHER" id="PTHR13318">
    <property type="entry name" value="PARTNER OF PAIRED, ISOFORM B-RELATED"/>
    <property type="match status" value="1"/>
</dbReference>
<dbReference type="PANTHER" id="PTHR13318:SF74">
    <property type="entry name" value="OS02G0658500 PROTEIN"/>
    <property type="match status" value="1"/>
</dbReference>
<organism evidence="1 2">
    <name type="scientific">Phoenix dactylifera</name>
    <name type="common">Date palm</name>
    <dbReference type="NCBI Taxonomy" id="42345"/>
    <lineage>
        <taxon>Eukaryota</taxon>
        <taxon>Viridiplantae</taxon>
        <taxon>Streptophyta</taxon>
        <taxon>Embryophyta</taxon>
        <taxon>Tracheophyta</taxon>
        <taxon>Spermatophyta</taxon>
        <taxon>Magnoliopsida</taxon>
        <taxon>Liliopsida</taxon>
        <taxon>Arecaceae</taxon>
        <taxon>Coryphoideae</taxon>
        <taxon>Phoeniceae</taxon>
        <taxon>Phoenix</taxon>
    </lineage>
</organism>
<dbReference type="OrthoDB" id="550575at2759"/>
<accession>A0A8B8ZY87</accession>
<dbReference type="SUPFAM" id="SSF52047">
    <property type="entry name" value="RNI-like"/>
    <property type="match status" value="1"/>
</dbReference>
<sequence>MHQQSPQRRLSSWPDFWFGDKPLKHVVLKMQLGDQILTLEPFPAGIPASMPPPPAGGPDLTALLSDELLLRILAALPDPLHSPASLVCKRWLRLLGRLRRSLTLLDWPFLYHRLPLRFPDLTDVDLVPASFASPSSCTATGGGVLTRGLVSVRMDPHAEPPIGGCRFLPTDVIDRGLEALARGCAGLRKLALVSAASESSLLTVAGECATLQELELHRCTDLALGPISAFKNLQILRLVGSVEGLYGGPGVTDIGLTILANGCKRLVKLELSGCEGSYDGISAVGRCCLMLEELTICDHRMDGGWMAALSFCENLKTLRLQSCKKIDTDPGPEEHLGSCPTIERLQLQRCQLRDKRSLHALFMVCESVREIMFQDCWGLDDEMFRITSIGRGIRLLGAGSLVLFRVGVTENIMWVKFLSLEGCSLLTTEGLELVILSWKDLQRLVVISCNKVKDDEVTPALASLFSVLKELKWRPDSKSVLDMNLAGTGMGKKGARFFRKQFLQGRQHLKGKAEENP</sequence>
<dbReference type="RefSeq" id="XP_038976513.1">
    <property type="nucleotide sequence ID" value="XM_039120585.1"/>
</dbReference>